<comment type="similarity">
    <text evidence="2">Belongs to the FAD-dependent glycerol-3-phosphate dehydrogenase family.</text>
</comment>
<dbReference type="PANTHER" id="PTHR11985">
    <property type="entry name" value="GLYCEROL-3-PHOSPHATE DEHYDROGENASE"/>
    <property type="match status" value="1"/>
</dbReference>
<feature type="region of interest" description="Disordered" evidence="6">
    <location>
        <begin position="211"/>
        <end position="231"/>
    </location>
</feature>
<dbReference type="KEGG" id="hbh:E4T21_05020"/>
<evidence type="ECO:0000313" key="9">
    <source>
        <dbReference type="EMBL" id="QEM80982.1"/>
    </source>
</evidence>
<keyword evidence="5" id="KW-0560">Oxidoreductase</keyword>
<name>A0A5C1NBA0_9GAMM</name>
<evidence type="ECO:0000259" key="7">
    <source>
        <dbReference type="Pfam" id="PF01266"/>
    </source>
</evidence>
<reference evidence="9" key="1">
    <citation type="submission" date="2021-02" db="EMBL/GenBank/DDBJ databases">
        <title>Strain Y2R2, a novel species of the genus Halomonas.</title>
        <authorList>
            <person name="Huang H."/>
        </authorList>
    </citation>
    <scope>NUCLEOTIDE SEQUENCE</scope>
    <source>
        <strain evidence="9">Y2R2</strain>
    </source>
</reference>
<dbReference type="Gene3D" id="3.50.50.60">
    <property type="entry name" value="FAD/NAD(P)-binding domain"/>
    <property type="match status" value="1"/>
</dbReference>
<evidence type="ECO:0000256" key="1">
    <source>
        <dbReference type="ARBA" id="ARBA00001974"/>
    </source>
</evidence>
<evidence type="ECO:0000256" key="4">
    <source>
        <dbReference type="ARBA" id="ARBA00022827"/>
    </source>
</evidence>
<dbReference type="EMBL" id="CP038437">
    <property type="protein sequence ID" value="QEM80982.1"/>
    <property type="molecule type" value="Genomic_DNA"/>
</dbReference>
<evidence type="ECO:0000256" key="5">
    <source>
        <dbReference type="ARBA" id="ARBA00023002"/>
    </source>
</evidence>
<proteinExistence type="inferred from homology"/>
<dbReference type="GO" id="GO:0046168">
    <property type="term" value="P:glycerol-3-phosphate catabolic process"/>
    <property type="evidence" value="ECO:0007669"/>
    <property type="project" value="TreeGrafter"/>
</dbReference>
<comment type="cofactor">
    <cofactor evidence="1">
        <name>FAD</name>
        <dbReference type="ChEBI" id="CHEBI:57692"/>
    </cofactor>
</comment>
<dbReference type="Gene3D" id="1.10.8.870">
    <property type="entry name" value="Alpha-glycerophosphate oxidase, cap domain"/>
    <property type="match status" value="1"/>
</dbReference>
<evidence type="ECO:0000256" key="3">
    <source>
        <dbReference type="ARBA" id="ARBA00022630"/>
    </source>
</evidence>
<dbReference type="Proteomes" id="UP000324285">
    <property type="component" value="Chromosome"/>
</dbReference>
<dbReference type="Pfam" id="PF16901">
    <property type="entry name" value="DAO_C"/>
    <property type="match status" value="1"/>
</dbReference>
<dbReference type="InterPro" id="IPR031656">
    <property type="entry name" value="DAO_C"/>
</dbReference>
<dbReference type="Gene3D" id="3.30.9.10">
    <property type="entry name" value="D-Amino Acid Oxidase, subunit A, domain 2"/>
    <property type="match status" value="1"/>
</dbReference>
<dbReference type="InterPro" id="IPR006076">
    <property type="entry name" value="FAD-dep_OxRdtase"/>
</dbReference>
<keyword evidence="10" id="KW-1185">Reference proteome</keyword>
<dbReference type="AlphaFoldDB" id="A0A5C1NBA0"/>
<dbReference type="InterPro" id="IPR036188">
    <property type="entry name" value="FAD/NAD-bd_sf"/>
</dbReference>
<feature type="region of interest" description="Disordered" evidence="6">
    <location>
        <begin position="557"/>
        <end position="588"/>
    </location>
</feature>
<dbReference type="GO" id="GO:0004368">
    <property type="term" value="F:glycerol-3-phosphate dehydrogenase (quinone) activity"/>
    <property type="evidence" value="ECO:0007669"/>
    <property type="project" value="InterPro"/>
</dbReference>
<dbReference type="PRINTS" id="PR01001">
    <property type="entry name" value="FADG3PDH"/>
</dbReference>
<dbReference type="InterPro" id="IPR038299">
    <property type="entry name" value="DAO_C_sf"/>
</dbReference>
<organism evidence="9 10">
    <name type="scientific">Halomonas binhaiensis</name>
    <dbReference type="NCBI Taxonomy" id="2562282"/>
    <lineage>
        <taxon>Bacteria</taxon>
        <taxon>Pseudomonadati</taxon>
        <taxon>Pseudomonadota</taxon>
        <taxon>Gammaproteobacteria</taxon>
        <taxon>Oceanospirillales</taxon>
        <taxon>Halomonadaceae</taxon>
        <taxon>Halomonas</taxon>
    </lineage>
</organism>
<feature type="domain" description="FAD dependent oxidoreductase" evidence="7">
    <location>
        <begin position="17"/>
        <end position="355"/>
    </location>
</feature>
<dbReference type="SUPFAM" id="SSF51905">
    <property type="entry name" value="FAD/NAD(P)-binding domain"/>
    <property type="match status" value="1"/>
</dbReference>
<dbReference type="InterPro" id="IPR000447">
    <property type="entry name" value="G3P_DH_FAD-dep"/>
</dbReference>
<protein>
    <submittedName>
        <fullName evidence="9">Glycerol-3-phosphate dehydrogenase/oxidase</fullName>
    </submittedName>
</protein>
<dbReference type="RefSeq" id="WP_149283997.1">
    <property type="nucleotide sequence ID" value="NZ_CP038437.2"/>
</dbReference>
<dbReference type="Pfam" id="PF01266">
    <property type="entry name" value="DAO"/>
    <property type="match status" value="1"/>
</dbReference>
<feature type="domain" description="Alpha-glycerophosphate oxidase C-terminal" evidence="8">
    <location>
        <begin position="448"/>
        <end position="525"/>
    </location>
</feature>
<gene>
    <name evidence="9" type="ORF">E4T21_05020</name>
</gene>
<dbReference type="OrthoDB" id="9766796at2"/>
<sequence length="588" mass="66003">MQLRNSNIRKLTSETFDVLVIGGGINGASAAAALAGKGVRVGLIDRGDFAGSTSMHSSNLVWGGIKYMESHDFALVRKLCKSRNHLIKSFPSTVQEIRFLTTIAKGFRYQPRYLWAGTWLYWLMGNGFTRLPRFLKPSAIKKEEAIIDTREAVGGFEYSDAYLHDNDARFVFNFVRTALNHGAVAANYVESLGAHRENGAWVIQARDVMKAGTDEDRPDENSPGENSPDENSFEIRAKVLINAAGPWVDQHNRLTGQQTQHHHAYSKGIHLIVPRLTDSQRVLAFFADDGRLFFVIPMGQRTCIGTTDTRMESPEVHVTDEDIAFVLDNINKRLCLDKPLDKSDIISTRCGVRPLAIKASNGNDRDFLQLSRKHAIDTDSDTAHISIFGGKLTDCLNVGEEIVDEVKHLGVDIPHPHYRWYGEPPEAVKKAFLHQARLMNLDAMTSPESSEPLTTRLWRRYGAQAMDMLEAIREDPSQGELLIEGTEYLRCELYQAQRREMITRLEDFLRRRSKISLVATDDQIRQSPGLMEACRILFGDQAQARFDEYFAAERSPREYLSNENCSNEPGDDSAGNPAPLKIAGMTPS</sequence>
<keyword evidence="3" id="KW-0285">Flavoprotein</keyword>
<dbReference type="PANTHER" id="PTHR11985:SF15">
    <property type="entry name" value="GLYCEROL-3-PHOSPHATE DEHYDROGENASE, MITOCHONDRIAL"/>
    <property type="match status" value="1"/>
</dbReference>
<evidence type="ECO:0000313" key="10">
    <source>
        <dbReference type="Proteomes" id="UP000324285"/>
    </source>
</evidence>
<keyword evidence="4" id="KW-0274">FAD</keyword>
<evidence type="ECO:0000256" key="2">
    <source>
        <dbReference type="ARBA" id="ARBA00007330"/>
    </source>
</evidence>
<evidence type="ECO:0000256" key="6">
    <source>
        <dbReference type="SAM" id="MobiDB-lite"/>
    </source>
</evidence>
<evidence type="ECO:0000259" key="8">
    <source>
        <dbReference type="Pfam" id="PF16901"/>
    </source>
</evidence>
<accession>A0A5C1NBA0</accession>